<feature type="transmembrane region" description="Helical" evidence="1">
    <location>
        <begin position="285"/>
        <end position="305"/>
    </location>
</feature>
<feature type="transmembrane region" description="Helical" evidence="1">
    <location>
        <begin position="326"/>
        <end position="344"/>
    </location>
</feature>
<feature type="transmembrane region" description="Helical" evidence="1">
    <location>
        <begin position="350"/>
        <end position="368"/>
    </location>
</feature>
<evidence type="ECO:0000313" key="3">
    <source>
        <dbReference type="Proteomes" id="UP000594759"/>
    </source>
</evidence>
<dbReference type="RefSeq" id="WP_196097693.1">
    <property type="nucleotide sequence ID" value="NZ_CP064939.1"/>
</dbReference>
<dbReference type="Proteomes" id="UP000594759">
    <property type="component" value="Chromosome"/>
</dbReference>
<keyword evidence="3" id="KW-1185">Reference proteome</keyword>
<reference evidence="2 3" key="1">
    <citation type="submission" date="2020-11" db="EMBL/GenBank/DDBJ databases">
        <title>Pedobacter endophytica, an endophytic bacteria isolated form Carex pumila.</title>
        <authorList>
            <person name="Peng Y."/>
            <person name="Jiang L."/>
            <person name="Lee J."/>
        </authorList>
    </citation>
    <scope>NUCLEOTIDE SEQUENCE [LARGE SCALE GENOMIC DNA]</scope>
    <source>
        <strain evidence="2 3">JBR3-12</strain>
    </source>
</reference>
<dbReference type="AlphaFoldDB" id="A0A7U3Q616"/>
<keyword evidence="1" id="KW-0472">Membrane</keyword>
<name>A0A7U3Q616_9SPHI</name>
<keyword evidence="1" id="KW-1133">Transmembrane helix</keyword>
<dbReference type="EMBL" id="CP064939">
    <property type="protein sequence ID" value="QPH38300.1"/>
    <property type="molecule type" value="Genomic_DNA"/>
</dbReference>
<organism evidence="2 3">
    <name type="scientific">Pedobacter endophyticus</name>
    <dbReference type="NCBI Taxonomy" id="2789740"/>
    <lineage>
        <taxon>Bacteria</taxon>
        <taxon>Pseudomonadati</taxon>
        <taxon>Bacteroidota</taxon>
        <taxon>Sphingobacteriia</taxon>
        <taxon>Sphingobacteriales</taxon>
        <taxon>Sphingobacteriaceae</taxon>
        <taxon>Pedobacter</taxon>
    </lineage>
</organism>
<protein>
    <submittedName>
        <fullName evidence="2">DUF1399 domain-containing protein</fullName>
    </submittedName>
</protein>
<proteinExistence type="predicted"/>
<sequence length="446" mass="50772">MNQELWRNILAFEFENPTEDYGFSTRLAKENFWTKAFTEQAILEYKKFMYLAATSNLMVSPSESVDIVWHQHLVFTQSYQDFCNTIGKKIHHIPSTHNKEDFEKFKQAKERTSTLYETDFGAQPKNIWGYNNIFESLNLEKADTKITSFIISGILVFIGLSVPIYFLLKPIYLDIDNLHFIVGYIILTIITLLALAVYSQTCFDNIVSQFDKSSFIFKLKPFELVYAKTQKLSEVLQGAVNELIESGVIQINADKNIELVESKVTLSKEQSQIVSVLNETGEISYFYLLSILIAKPVFSNTANCLEAFRKYFNKSKKFDSLYRKNFYVLMILLLLGSTRIATGILRDKPVAIILLATFAVSIFTIQYLQSLTKQISTYALPELYEKKILPTKQIEGNWQWSYFLLGSAVLTSSLTELMKSEIKKKSDYSSSCGSSCSSSCGGCGGD</sequence>
<gene>
    <name evidence="2" type="ORF">IZT61_14515</name>
</gene>
<dbReference type="KEGG" id="pex:IZT61_14515"/>
<feature type="transmembrane region" description="Helical" evidence="1">
    <location>
        <begin position="180"/>
        <end position="198"/>
    </location>
</feature>
<accession>A0A7U3Q616</accession>
<evidence type="ECO:0000313" key="2">
    <source>
        <dbReference type="EMBL" id="QPH38300.1"/>
    </source>
</evidence>
<keyword evidence="1" id="KW-0812">Transmembrane</keyword>
<evidence type="ECO:0000256" key="1">
    <source>
        <dbReference type="SAM" id="Phobius"/>
    </source>
</evidence>
<feature type="transmembrane region" description="Helical" evidence="1">
    <location>
        <begin position="146"/>
        <end position="168"/>
    </location>
</feature>